<keyword evidence="2" id="KW-1185">Reference proteome</keyword>
<dbReference type="OrthoDB" id="40036at10239"/>
<proteinExistence type="predicted"/>
<name>A0A1Y0SV00_9CAUD</name>
<organism evidence="1 2">
    <name type="scientific">Pseudomonas phage Noxifer</name>
    <dbReference type="NCBI Taxonomy" id="2006684"/>
    <lineage>
        <taxon>Viruses</taxon>
        <taxon>Duplodnaviria</taxon>
        <taxon>Heunggongvirae</taxon>
        <taxon>Uroviricota</taxon>
        <taxon>Caudoviricetes</taxon>
        <taxon>Chimalliviridae</taxon>
        <taxon>Noxifervirus</taxon>
        <taxon>Noxifervirus noxifer</taxon>
    </lineage>
</organism>
<sequence>MLDLDIPFASNTLATNTTTLLFTRIATRYPTLGITPDTHFIKAVQQMPTRYRPWRSVAIIRSKTDPMYEQLFRYDRWPVSRYITNPVFANGELPAVQEMDEPALVQALRAMLNLNITAEDFLVRPAGILYIGGEQRPNWRLTAAPNSPFWYADSVVWLHTPP</sequence>
<accession>A0A1Y0SV00</accession>
<evidence type="ECO:0000313" key="2">
    <source>
        <dbReference type="Proteomes" id="UP000224829"/>
    </source>
</evidence>
<dbReference type="EMBL" id="MF063068">
    <property type="protein sequence ID" value="ARV77342.1"/>
    <property type="molecule type" value="Genomic_DNA"/>
</dbReference>
<dbReference type="Proteomes" id="UP000224829">
    <property type="component" value="Segment"/>
</dbReference>
<reference evidence="1 2" key="1">
    <citation type="submission" date="2017-05" db="EMBL/GenBank/DDBJ databases">
        <authorList>
            <person name="Song R."/>
            <person name="Chenine A.L."/>
            <person name="Ruprecht R.M."/>
        </authorList>
    </citation>
    <scope>NUCLEOTIDE SEQUENCE [LARGE SCALE GENOMIC DNA]</scope>
</reference>
<protein>
    <submittedName>
        <fullName evidence="1">Uncharacterized protein</fullName>
    </submittedName>
</protein>
<gene>
    <name evidence="1" type="ORF">NOXIFER_173</name>
</gene>
<evidence type="ECO:0000313" key="1">
    <source>
        <dbReference type="EMBL" id="ARV77342.1"/>
    </source>
</evidence>